<evidence type="ECO:0000256" key="1">
    <source>
        <dbReference type="SAM" id="MobiDB-lite"/>
    </source>
</evidence>
<dbReference type="OrthoDB" id="229807at2759"/>
<reference evidence="5" key="1">
    <citation type="journal article" date="2023" name="Commun. Biol.">
        <title>Genome analysis of Parmales, the sister group of diatoms, reveals the evolutionary specialization of diatoms from phago-mixotrophs to photoautotrophs.</title>
        <authorList>
            <person name="Ban H."/>
            <person name="Sato S."/>
            <person name="Yoshikawa S."/>
            <person name="Yamada K."/>
            <person name="Nakamura Y."/>
            <person name="Ichinomiya M."/>
            <person name="Sato N."/>
            <person name="Blanc-Mathieu R."/>
            <person name="Endo H."/>
            <person name="Kuwata A."/>
            <person name="Ogata H."/>
        </authorList>
    </citation>
    <scope>NUCLEOTIDE SEQUENCE [LARGE SCALE GENOMIC DNA]</scope>
</reference>
<feature type="transmembrane region" description="Helical" evidence="2">
    <location>
        <begin position="34"/>
        <end position="54"/>
    </location>
</feature>
<feature type="transmembrane region" description="Helical" evidence="2">
    <location>
        <begin position="324"/>
        <end position="345"/>
    </location>
</feature>
<feature type="transmembrane region" description="Helical" evidence="2">
    <location>
        <begin position="236"/>
        <end position="261"/>
    </location>
</feature>
<feature type="signal peptide" evidence="3">
    <location>
        <begin position="1"/>
        <end position="18"/>
    </location>
</feature>
<evidence type="ECO:0000313" key="5">
    <source>
        <dbReference type="Proteomes" id="UP001165065"/>
    </source>
</evidence>
<organism evidence="4 5">
    <name type="scientific">Triparma columacea</name>
    <dbReference type="NCBI Taxonomy" id="722753"/>
    <lineage>
        <taxon>Eukaryota</taxon>
        <taxon>Sar</taxon>
        <taxon>Stramenopiles</taxon>
        <taxon>Ochrophyta</taxon>
        <taxon>Bolidophyceae</taxon>
        <taxon>Parmales</taxon>
        <taxon>Triparmaceae</taxon>
        <taxon>Triparma</taxon>
    </lineage>
</organism>
<protein>
    <submittedName>
        <fullName evidence="4">Uncharacterized protein</fullName>
    </submittedName>
</protein>
<keyword evidence="2" id="KW-0812">Transmembrane</keyword>
<comment type="caution">
    <text evidence="4">The sequence shown here is derived from an EMBL/GenBank/DDBJ whole genome shotgun (WGS) entry which is preliminary data.</text>
</comment>
<keyword evidence="3" id="KW-0732">Signal</keyword>
<gene>
    <name evidence="4" type="ORF">TrCOL_g2036</name>
</gene>
<dbReference type="AlphaFoldDB" id="A0A9W7GNJ6"/>
<feature type="chain" id="PRO_5040813245" evidence="3">
    <location>
        <begin position="19"/>
        <end position="386"/>
    </location>
</feature>
<proteinExistence type="predicted"/>
<evidence type="ECO:0000313" key="4">
    <source>
        <dbReference type="EMBL" id="GMI48184.1"/>
    </source>
</evidence>
<accession>A0A9W7GNJ6</accession>
<evidence type="ECO:0000256" key="3">
    <source>
        <dbReference type="SAM" id="SignalP"/>
    </source>
</evidence>
<feature type="transmembrane region" description="Helical" evidence="2">
    <location>
        <begin position="281"/>
        <end position="303"/>
    </location>
</feature>
<dbReference type="Proteomes" id="UP001165065">
    <property type="component" value="Unassembled WGS sequence"/>
</dbReference>
<dbReference type="EMBL" id="BRYA01000378">
    <property type="protein sequence ID" value="GMI48184.1"/>
    <property type="molecule type" value="Genomic_DNA"/>
</dbReference>
<feature type="compositionally biased region" description="Basic and acidic residues" evidence="1">
    <location>
        <begin position="190"/>
        <end position="226"/>
    </location>
</feature>
<sequence>MMLLAPVLTLAWFQKFSSIPSVPTSNGAVCKAFLIFLIYVLYELIVSFSIIRFILPQFYSPDATMLTRFIIRSVVQSGVLLFHVEVAWKMSLYLERLGVRPADANVMMVYGITGISIFGRIMQGSASTLSESLLYEVSGTISELFVCDSLLKGQTPLEGNVVMAKQLSGRLSQRISFKKADAVAPAPAPADKEATKPQEDLETTRDLKNEEAPEKEAAEAKESKDDEEKKKTRSRYCIFVLIVIAISEAAGIFTSTIFWCSMNANPQGAPGSPAVPLTQTLVNLAVMLFGELFFTDSIVAYVARKSSRYCNDPAAEWHELRKDGKHISGVAATIAFSLMICIIVIPNNMCYTSWLGEGEDEWVLTTCPKAPGNETEMIRAWGEGDV</sequence>
<evidence type="ECO:0000256" key="2">
    <source>
        <dbReference type="SAM" id="Phobius"/>
    </source>
</evidence>
<keyword evidence="2" id="KW-0472">Membrane</keyword>
<keyword evidence="2" id="KW-1133">Transmembrane helix</keyword>
<keyword evidence="5" id="KW-1185">Reference proteome</keyword>
<name>A0A9W7GNJ6_9STRA</name>
<feature type="region of interest" description="Disordered" evidence="1">
    <location>
        <begin position="182"/>
        <end position="226"/>
    </location>
</feature>